<accession>A0ABR4XKF5</accession>
<dbReference type="EMBL" id="JQZV01000013">
    <property type="protein sequence ID" value="KGN91876.1"/>
    <property type="molecule type" value="Genomic_DNA"/>
</dbReference>
<dbReference type="InterPro" id="IPR050938">
    <property type="entry name" value="Collagen_Structural_Proteins"/>
</dbReference>
<feature type="compositionally biased region" description="Basic and acidic residues" evidence="2">
    <location>
        <begin position="144"/>
        <end position="167"/>
    </location>
</feature>
<evidence type="ECO:0008006" key="5">
    <source>
        <dbReference type="Google" id="ProtNLM"/>
    </source>
</evidence>
<evidence type="ECO:0000256" key="2">
    <source>
        <dbReference type="SAM" id="MobiDB-lite"/>
    </source>
</evidence>
<dbReference type="PANTHER" id="PTHR37456:SF3">
    <property type="entry name" value="COLLAGEN ALPHA-1(XXV) CHAIN"/>
    <property type="match status" value="1"/>
</dbReference>
<reference evidence="3 4" key="1">
    <citation type="submission" date="2014-08" db="EMBL/GenBank/DDBJ databases">
        <title>Porphyromonas canoris strain:OH2762 Genome sequencing.</title>
        <authorList>
            <person name="Wallis C."/>
            <person name="Deusch O."/>
            <person name="O'Flynn C."/>
            <person name="Davis I."/>
            <person name="Jospin G."/>
            <person name="Darling A.E."/>
            <person name="Coil D.A."/>
            <person name="Alexiev A."/>
            <person name="Horsfall A."/>
            <person name="Kirkwood N."/>
            <person name="Harris S."/>
            <person name="Eisen J.A."/>
        </authorList>
    </citation>
    <scope>NUCLEOTIDE SEQUENCE [LARGE SCALE GENOMIC DNA]</scope>
    <source>
        <strain evidence="4">COT-108 OH2762</strain>
    </source>
</reference>
<comment type="caution">
    <text evidence="3">The sequence shown here is derived from an EMBL/GenBank/DDBJ whole genome shotgun (WGS) entry which is preliminary data.</text>
</comment>
<organism evidence="3 4">
    <name type="scientific">Porphyromonas canoris</name>
    <dbReference type="NCBI Taxonomy" id="36875"/>
    <lineage>
        <taxon>Bacteria</taxon>
        <taxon>Pseudomonadati</taxon>
        <taxon>Bacteroidota</taxon>
        <taxon>Bacteroidia</taxon>
        <taxon>Bacteroidales</taxon>
        <taxon>Porphyromonadaceae</taxon>
        <taxon>Porphyromonas</taxon>
    </lineage>
</organism>
<dbReference type="PANTHER" id="PTHR37456">
    <property type="entry name" value="SI:CH211-266K2.1"/>
    <property type="match status" value="1"/>
</dbReference>
<evidence type="ECO:0000313" key="3">
    <source>
        <dbReference type="EMBL" id="KGN91876.1"/>
    </source>
</evidence>
<gene>
    <name evidence="3" type="ORF">HQ43_07325</name>
</gene>
<feature type="compositionally biased region" description="Basic and acidic residues" evidence="2">
    <location>
        <begin position="225"/>
        <end position="245"/>
    </location>
</feature>
<keyword evidence="1" id="KW-0677">Repeat</keyword>
<feature type="compositionally biased region" description="Basic and acidic residues" evidence="2">
    <location>
        <begin position="186"/>
        <end position="203"/>
    </location>
</feature>
<dbReference type="PROSITE" id="PS51257">
    <property type="entry name" value="PROKAR_LIPOPROTEIN"/>
    <property type="match status" value="1"/>
</dbReference>
<feature type="region of interest" description="Disordered" evidence="2">
    <location>
        <begin position="100"/>
        <end position="250"/>
    </location>
</feature>
<dbReference type="Proteomes" id="UP000030101">
    <property type="component" value="Unassembled WGS sequence"/>
</dbReference>
<protein>
    <recommendedName>
        <fullName evidence="5">Collagen-like protein</fullName>
    </recommendedName>
</protein>
<keyword evidence="4" id="KW-1185">Reference proteome</keyword>
<feature type="compositionally biased region" description="Basic and acidic residues" evidence="2">
    <location>
        <begin position="111"/>
        <end position="125"/>
    </location>
</feature>
<feature type="region of interest" description="Disordered" evidence="2">
    <location>
        <begin position="293"/>
        <end position="321"/>
    </location>
</feature>
<name>A0ABR4XKF5_9PORP</name>
<sequence length="799" mass="87609">MSKNRFLFKGLFLLLLLIVGLTACEKVDFILPEGPQGERGPQGEAGLSAYEIWKRQVEKKIIIWNGGTNIPDFFLYLKGKDGKDGKDGVSPHIGTNGNWWIGSKDTGIPARGKDGKDGNNGKDGENGQDGVSPHIGSNGNWWIGDKDTGVPAKGEDGKDGKDGKDGENGQDGISPHIGKNGNWWIGDKDTGVPAKGKDGKDGENGENGQNGISPHIGENGNWWIGDKDTGIPAKGKDGKDGKDGAKGNNGDSAYEVWKKFISSGNVPHPHKPGEKWPPEANSEADFWAFLMGAKGENGSNGKDGNDGKDGENGQNGNNGLSTYELWKEDLAKRCGTTNPIRNRNTNEPWDCEKNSLDDFYEFISASCECGNTDFVPPVPGTPGAETPIIDNMFNVIAQFSLANFSEYSHPDGVLYKVYDKNGELAPGSIVTGMPGLDPALAFVADTNGEFRIPLNLLPFKDMASFGAPFVKYKGKTRRAARNTFVPNRIHARVRLRSIFYVMGHNILQINSAIEIHRKPGSPWEPVPAHLIDDSRPRFGNYATGYRISNPEDPTSFILDGGGHKISVPFTIDQMFGNFTIKKKIVDSDLILDKSNLWGGEREYYTVDFDLGKYLGVLEGIIIVEVPPVQNLPQIKKLVLHKKIVQDDDTVLFERVTGELDTSTINLDAIFPQSKRKVAIKPERMTVLYPPFTQEEAKAQTVLFVKANYGGEDYADTSEKHPTLGAPTFELKNVRLGSRIYVSYNWSVSSGKSGNIAWNGLDNIHRELIEDPAHPGQYKLKINPLYEGKVAPIEVTYSEE</sequence>
<evidence type="ECO:0000256" key="1">
    <source>
        <dbReference type="ARBA" id="ARBA00022737"/>
    </source>
</evidence>
<evidence type="ECO:0000313" key="4">
    <source>
        <dbReference type="Proteomes" id="UP000030101"/>
    </source>
</evidence>
<dbReference type="Gene3D" id="2.60.120.220">
    <property type="entry name" value="Satellite virus coat domain"/>
    <property type="match status" value="2"/>
</dbReference>
<dbReference type="RefSeq" id="WP_036791502.1">
    <property type="nucleotide sequence ID" value="NZ_JQZV01000013.1"/>
</dbReference>
<proteinExistence type="predicted"/>